<feature type="transmembrane region" description="Helical" evidence="6">
    <location>
        <begin position="150"/>
        <end position="171"/>
    </location>
</feature>
<gene>
    <name evidence="7" type="ORF">Asru_0278_16</name>
</gene>
<evidence type="ECO:0000256" key="2">
    <source>
        <dbReference type="ARBA" id="ARBA00022475"/>
    </source>
</evidence>
<feature type="transmembrane region" description="Helical" evidence="6">
    <location>
        <begin position="276"/>
        <end position="297"/>
    </location>
</feature>
<evidence type="ECO:0000256" key="6">
    <source>
        <dbReference type="SAM" id="Phobius"/>
    </source>
</evidence>
<sequence length="338" mass="35035">MSRVRLIAVVGLLAGLALATLLILHRGVVAVWDAAAALGWGGFAAVLGVHGVLIVVMGLSWWVLGLGRADARPGRFVWGRLIRDGASEALPLSQVGGYVFGARAATLAGVSGAFAAASTAVDITAELAGQLLYTLLGLGLLAALRPGDPLLWPLFGGVLIMTALGAGFVVVQARGAGAIERLGARLARDWLHVGSGTSDALARAMRDIYRRHGALLLAVALHTATWIGSGLETWLTLRLMGENVTVGQALVIDSLLYGIRSVAFLVPNALGVQEGALVMLGGMFGLGPAHALALSLIKRARDLVIGVPALLVWQMLEGRRVWPGKTAAERAPAEVDAA</sequence>
<keyword evidence="4 6" id="KW-1133">Transmembrane helix</keyword>
<evidence type="ECO:0000313" key="7">
    <source>
        <dbReference type="EMBL" id="GAN77299.1"/>
    </source>
</evidence>
<dbReference type="Pfam" id="PF03706">
    <property type="entry name" value="LPG_synthase_TM"/>
    <property type="match status" value="1"/>
</dbReference>
<dbReference type="AlphaFoldDB" id="A0A0D6P8V7"/>
<name>A0A0D6P8V7_9PROT</name>
<dbReference type="GO" id="GO:0005886">
    <property type="term" value="C:plasma membrane"/>
    <property type="evidence" value="ECO:0007669"/>
    <property type="project" value="UniProtKB-SubCell"/>
</dbReference>
<reference evidence="7 8" key="1">
    <citation type="submission" date="2012-11" db="EMBL/GenBank/DDBJ databases">
        <title>Whole genome sequence of Acidisphaera rubrifaciens HS-AP3.</title>
        <authorList>
            <person name="Azuma Y."/>
            <person name="Higashiura N."/>
            <person name="Hirakawa H."/>
            <person name="Matsushita K."/>
        </authorList>
    </citation>
    <scope>NUCLEOTIDE SEQUENCE [LARGE SCALE GENOMIC DNA]</scope>
    <source>
        <strain evidence="7 8">HS-AP3</strain>
    </source>
</reference>
<dbReference type="EMBL" id="BANB01000278">
    <property type="protein sequence ID" value="GAN77299.1"/>
    <property type="molecule type" value="Genomic_DNA"/>
</dbReference>
<accession>A0A0D6P8V7</accession>
<evidence type="ECO:0000256" key="5">
    <source>
        <dbReference type="ARBA" id="ARBA00023136"/>
    </source>
</evidence>
<dbReference type="OrthoDB" id="7348988at2"/>
<dbReference type="Proteomes" id="UP000032680">
    <property type="component" value="Unassembled WGS sequence"/>
</dbReference>
<feature type="transmembrane region" description="Helical" evidence="6">
    <location>
        <begin position="40"/>
        <end position="64"/>
    </location>
</feature>
<evidence type="ECO:0000256" key="1">
    <source>
        <dbReference type="ARBA" id="ARBA00004651"/>
    </source>
</evidence>
<feature type="transmembrane region" description="Helical" evidence="6">
    <location>
        <begin position="213"/>
        <end position="231"/>
    </location>
</feature>
<proteinExistence type="predicted"/>
<keyword evidence="5 6" id="KW-0472">Membrane</keyword>
<evidence type="ECO:0000256" key="3">
    <source>
        <dbReference type="ARBA" id="ARBA00022692"/>
    </source>
</evidence>
<organism evidence="7 8">
    <name type="scientific">Acidisphaera rubrifaciens HS-AP3</name>
    <dbReference type="NCBI Taxonomy" id="1231350"/>
    <lineage>
        <taxon>Bacteria</taxon>
        <taxon>Pseudomonadati</taxon>
        <taxon>Pseudomonadota</taxon>
        <taxon>Alphaproteobacteria</taxon>
        <taxon>Acetobacterales</taxon>
        <taxon>Acetobacteraceae</taxon>
        <taxon>Acidisphaera</taxon>
    </lineage>
</organism>
<keyword evidence="3 6" id="KW-0812">Transmembrane</keyword>
<keyword evidence="8" id="KW-1185">Reference proteome</keyword>
<protein>
    <submittedName>
        <fullName evidence="7">Uncharacterized protein</fullName>
    </submittedName>
</protein>
<keyword evidence="2" id="KW-1003">Cell membrane</keyword>
<comment type="caution">
    <text evidence="7">The sequence shown here is derived from an EMBL/GenBank/DDBJ whole genome shotgun (WGS) entry which is preliminary data.</text>
</comment>
<dbReference type="RefSeq" id="WP_048861320.1">
    <property type="nucleotide sequence ID" value="NZ_BANB01000278.1"/>
</dbReference>
<evidence type="ECO:0000313" key="8">
    <source>
        <dbReference type="Proteomes" id="UP000032680"/>
    </source>
</evidence>
<comment type="subcellular location">
    <subcellularLocation>
        <location evidence="1">Cell membrane</location>
        <topology evidence="1">Multi-pass membrane protein</topology>
    </subcellularLocation>
</comment>
<dbReference type="NCBIfam" id="TIGR03476">
    <property type="entry name" value="HpnL"/>
    <property type="match status" value="1"/>
</dbReference>
<evidence type="ECO:0000256" key="4">
    <source>
        <dbReference type="ARBA" id="ARBA00022989"/>
    </source>
</evidence>
<dbReference type="InterPro" id="IPR022791">
    <property type="entry name" value="L-PG_synthase/AglD"/>
</dbReference>